<dbReference type="RefSeq" id="WP_085124151.1">
    <property type="nucleotide sequence ID" value="NZ_FWZX01000016.1"/>
</dbReference>
<organism evidence="1 2">
    <name type="scientific">Tistlia consotensis USBA 355</name>
    <dbReference type="NCBI Taxonomy" id="560819"/>
    <lineage>
        <taxon>Bacteria</taxon>
        <taxon>Pseudomonadati</taxon>
        <taxon>Pseudomonadota</taxon>
        <taxon>Alphaproteobacteria</taxon>
        <taxon>Rhodospirillales</taxon>
        <taxon>Rhodovibrionaceae</taxon>
        <taxon>Tistlia</taxon>
    </lineage>
</organism>
<evidence type="ECO:0000313" key="1">
    <source>
        <dbReference type="EMBL" id="SMF45864.1"/>
    </source>
</evidence>
<accession>A0A1Y6CB98</accession>
<protein>
    <submittedName>
        <fullName evidence="1">Predicted N-formylglutamate amidohydrolase</fullName>
    </submittedName>
</protein>
<dbReference type="Proteomes" id="UP000192917">
    <property type="component" value="Unassembled WGS sequence"/>
</dbReference>
<dbReference type="GO" id="GO:0016787">
    <property type="term" value="F:hydrolase activity"/>
    <property type="evidence" value="ECO:0007669"/>
    <property type="project" value="UniProtKB-KW"/>
</dbReference>
<dbReference type="Pfam" id="PF05013">
    <property type="entry name" value="FGase"/>
    <property type="match status" value="1"/>
</dbReference>
<dbReference type="EMBL" id="FWZX01000016">
    <property type="protein sequence ID" value="SMF45864.1"/>
    <property type="molecule type" value="Genomic_DNA"/>
</dbReference>
<dbReference type="AlphaFoldDB" id="A0A1Y6CB98"/>
<dbReference type="InterPro" id="IPR007709">
    <property type="entry name" value="N-FG_amidohydro"/>
</dbReference>
<dbReference type="InterPro" id="IPR011227">
    <property type="entry name" value="UCP029730"/>
</dbReference>
<dbReference type="Gene3D" id="3.40.630.40">
    <property type="entry name" value="Zn-dependent exopeptidases"/>
    <property type="match status" value="1"/>
</dbReference>
<evidence type="ECO:0000313" key="2">
    <source>
        <dbReference type="Proteomes" id="UP000192917"/>
    </source>
</evidence>
<keyword evidence="2" id="KW-1185">Reference proteome</keyword>
<sequence>MSERTDPSAFEPRLADLLRGCPPEPGLLARDEPPPFAFCNLGGAAPLILTCDHASNRLPRALGQLGLERAELARHIAWDIGAAEVTRRLAPLLDAPAVLSGFSRLIIDPNRRFGVANSVPEESDGTAVPANRDLDAAALALRRNGLFMPYHGAVARLIEAVLASGRTPALLFMHSFTPVMEGFERPWEIGVLWDRDPRLAVPLIRGLRARGLTVGDNEPYSGASPVDYSLHAHAEARRLPAALIEIRQDLIDTAAGAERWAQLLAEVVGPLLEDPAVFREAQLAGRPAGGGRP</sequence>
<reference evidence="1 2" key="1">
    <citation type="submission" date="2017-04" db="EMBL/GenBank/DDBJ databases">
        <authorList>
            <person name="Afonso C.L."/>
            <person name="Miller P.J."/>
            <person name="Scott M.A."/>
            <person name="Spackman E."/>
            <person name="Goraichik I."/>
            <person name="Dimitrov K.M."/>
            <person name="Suarez D.L."/>
            <person name="Swayne D.E."/>
        </authorList>
    </citation>
    <scope>NUCLEOTIDE SEQUENCE [LARGE SCALE GENOMIC DNA]</scope>
    <source>
        <strain evidence="1 2">USBA 355</strain>
    </source>
</reference>
<dbReference type="STRING" id="560819.SAMN05428998_11651"/>
<name>A0A1Y6CB98_9PROT</name>
<keyword evidence="1" id="KW-0378">Hydrolase</keyword>
<gene>
    <name evidence="1" type="ORF">SAMN05428998_11651</name>
</gene>
<dbReference type="PIRSF" id="PIRSF029730">
    <property type="entry name" value="UCP029730"/>
    <property type="match status" value="1"/>
</dbReference>
<proteinExistence type="predicted"/>
<dbReference type="SUPFAM" id="SSF53187">
    <property type="entry name" value="Zn-dependent exopeptidases"/>
    <property type="match status" value="1"/>
</dbReference>